<dbReference type="PANTHER" id="PTHR11922">
    <property type="entry name" value="GMP SYNTHASE-RELATED"/>
    <property type="match status" value="1"/>
</dbReference>
<evidence type="ECO:0000256" key="6">
    <source>
        <dbReference type="ARBA" id="ARBA00022840"/>
    </source>
</evidence>
<evidence type="ECO:0000259" key="9">
    <source>
        <dbReference type="Pfam" id="PF00117"/>
    </source>
</evidence>
<sequence>MIPSIALLSPSEPLYSVWNYKFADMMKIFVINNYGQFCHLIHRALRDLDVESQLVQNTTPVDEILAKEPDGLVLSGGPSMERIGLCETYVREIDLPILGICLGHQLIAKTFGAPVISGEHGGYAEVEIEILDEDDIFRGLGAKEIVWASHADEVATLPDEFIRLARSAISEIEAMKHKTRPLYGLQFHPEVSHTKRGNEILLNFIRICEEYGAKA</sequence>
<dbReference type="STRING" id="1838285.SCAL_000459"/>
<dbReference type="PROSITE" id="PS51273">
    <property type="entry name" value="GATASE_TYPE_1"/>
    <property type="match status" value="1"/>
</dbReference>
<evidence type="ECO:0000313" key="11">
    <source>
        <dbReference type="Proteomes" id="UP000186940"/>
    </source>
</evidence>
<dbReference type="GO" id="GO:0005829">
    <property type="term" value="C:cytosol"/>
    <property type="evidence" value="ECO:0007669"/>
    <property type="project" value="TreeGrafter"/>
</dbReference>
<keyword evidence="11" id="KW-1185">Reference proteome</keyword>
<evidence type="ECO:0000256" key="4">
    <source>
        <dbReference type="ARBA" id="ARBA00022749"/>
    </source>
</evidence>
<dbReference type="HAMAP" id="MF_01510">
    <property type="entry name" value="GMP_synthase_A"/>
    <property type="match status" value="1"/>
</dbReference>
<keyword evidence="3 8" id="KW-0547">Nucleotide-binding</keyword>
<feature type="domain" description="Glutamine amidotransferase" evidence="9">
    <location>
        <begin position="30"/>
        <end position="205"/>
    </location>
</feature>
<dbReference type="InterPro" id="IPR017926">
    <property type="entry name" value="GATASE"/>
</dbReference>
<keyword evidence="7 8" id="KW-0315">Glutamine amidotransferase</keyword>
<evidence type="ECO:0000256" key="5">
    <source>
        <dbReference type="ARBA" id="ARBA00022755"/>
    </source>
</evidence>
<evidence type="ECO:0000256" key="7">
    <source>
        <dbReference type="ARBA" id="ARBA00022962"/>
    </source>
</evidence>
<dbReference type="GO" id="GO:0003921">
    <property type="term" value="F:GMP synthase activity"/>
    <property type="evidence" value="ECO:0007669"/>
    <property type="project" value="TreeGrafter"/>
</dbReference>
<name>A0A1F2PC06_9EURY</name>
<dbReference type="UniPathway" id="UPA00189">
    <property type="reaction ID" value="UER00296"/>
</dbReference>
<proteinExistence type="inferred from homology"/>
<comment type="caution">
    <text evidence="10">The sequence shown here is derived from an EMBL/GenBank/DDBJ whole genome shotgun (WGS) entry which is preliminary data.</text>
</comment>
<dbReference type="CDD" id="cd01742">
    <property type="entry name" value="GATase1_GMP_Synthase"/>
    <property type="match status" value="1"/>
</dbReference>
<comment type="pathway">
    <text evidence="8">Purine metabolism; GMP biosynthesis; GMP from XMP (L-Gln route): step 1/1.</text>
</comment>
<protein>
    <recommendedName>
        <fullName evidence="8">GMP synthase [glutamine-hydrolyzing] subunit A</fullName>
        <ecNumber evidence="8">6.3.5.2</ecNumber>
    </recommendedName>
    <alternativeName>
        <fullName evidence="8">Glutamine amidotransferase</fullName>
    </alternativeName>
</protein>
<dbReference type="NCBIfam" id="TIGR00888">
    <property type="entry name" value="guaA_Nterm"/>
    <property type="match status" value="1"/>
</dbReference>
<evidence type="ECO:0000256" key="3">
    <source>
        <dbReference type="ARBA" id="ARBA00022741"/>
    </source>
</evidence>
<dbReference type="Proteomes" id="UP000186940">
    <property type="component" value="Unassembled WGS sequence"/>
</dbReference>
<dbReference type="Pfam" id="PF00117">
    <property type="entry name" value="GATase"/>
    <property type="match status" value="1"/>
</dbReference>
<dbReference type="InterPro" id="IPR023686">
    <property type="entry name" value="GMP_synthase_A"/>
</dbReference>
<accession>A0A1F2PC06</accession>
<dbReference type="FunFam" id="3.40.50.880:FF:000047">
    <property type="entry name" value="GMP synthase [glutamine-hydrolyzing] subunit A"/>
    <property type="match status" value="1"/>
</dbReference>
<dbReference type="InterPro" id="IPR029062">
    <property type="entry name" value="Class_I_gatase-like"/>
</dbReference>
<dbReference type="PRINTS" id="PR00097">
    <property type="entry name" value="ANTSNTHASEII"/>
</dbReference>
<keyword evidence="2 8" id="KW-0436">Ligase</keyword>
<keyword evidence="6 8" id="KW-0067">ATP-binding</keyword>
<dbReference type="EC" id="6.3.5.2" evidence="8"/>
<dbReference type="PANTHER" id="PTHR11922:SF2">
    <property type="entry name" value="GMP SYNTHASE [GLUTAMINE-HYDROLYZING]"/>
    <property type="match status" value="1"/>
</dbReference>
<dbReference type="PRINTS" id="PR00096">
    <property type="entry name" value="GATASE"/>
</dbReference>
<evidence type="ECO:0000256" key="1">
    <source>
        <dbReference type="ARBA" id="ARBA00002332"/>
    </source>
</evidence>
<gene>
    <name evidence="8" type="primary">guaAA</name>
    <name evidence="10" type="ORF">SCAL_000459</name>
</gene>
<evidence type="ECO:0000256" key="2">
    <source>
        <dbReference type="ARBA" id="ARBA00022598"/>
    </source>
</evidence>
<organism evidence="10 11">
    <name type="scientific">Candidatus Syntropharchaeum caldarium</name>
    <dbReference type="NCBI Taxonomy" id="1838285"/>
    <lineage>
        <taxon>Archaea</taxon>
        <taxon>Methanobacteriati</taxon>
        <taxon>Methanobacteriota</taxon>
        <taxon>Stenosarchaea group</taxon>
        <taxon>Methanomicrobia</taxon>
        <taxon>Methanosarcinales</taxon>
        <taxon>ANME-2 cluster</taxon>
        <taxon>Candidatus Syntropharchaeum</taxon>
    </lineage>
</organism>
<dbReference type="AlphaFoldDB" id="A0A1F2PC06"/>
<dbReference type="EMBL" id="LYOS01000001">
    <property type="protein sequence ID" value="OFV68783.1"/>
    <property type="molecule type" value="Genomic_DNA"/>
</dbReference>
<comment type="function">
    <text evidence="1 8">Catalyzes the synthesis of GMP from XMP.</text>
</comment>
<dbReference type="GO" id="GO:0005524">
    <property type="term" value="F:ATP binding"/>
    <property type="evidence" value="ECO:0007669"/>
    <property type="project" value="UniProtKB-KW"/>
</dbReference>
<keyword evidence="4 8" id="KW-0332">GMP biosynthesis</keyword>
<feature type="active site" description="Nucleophile" evidence="8">
    <location>
        <position position="101"/>
    </location>
</feature>
<evidence type="ECO:0000256" key="8">
    <source>
        <dbReference type="HAMAP-Rule" id="MF_01510"/>
    </source>
</evidence>
<dbReference type="NCBIfam" id="NF001975">
    <property type="entry name" value="PRK00758.1"/>
    <property type="match status" value="1"/>
</dbReference>
<reference evidence="10" key="1">
    <citation type="submission" date="2016-05" db="EMBL/GenBank/DDBJ databases">
        <title>Microbial consortia oxidize butane by reversing methanogenesis.</title>
        <authorList>
            <person name="Laso-Perez R."/>
            <person name="Richter M."/>
            <person name="Wegener G."/>
            <person name="Musat F."/>
        </authorList>
    </citation>
    <scope>NUCLEOTIDE SEQUENCE [LARGE SCALE GENOMIC DNA]</scope>
    <source>
        <strain evidence="10">BOX2</strain>
    </source>
</reference>
<dbReference type="InterPro" id="IPR004739">
    <property type="entry name" value="GMP_synth_GATase"/>
</dbReference>
<comment type="catalytic activity">
    <reaction evidence="8">
        <text>XMP + L-glutamine + ATP + H2O = GMP + L-glutamate + AMP + diphosphate + 2 H(+)</text>
        <dbReference type="Rhea" id="RHEA:11680"/>
        <dbReference type="ChEBI" id="CHEBI:15377"/>
        <dbReference type="ChEBI" id="CHEBI:15378"/>
        <dbReference type="ChEBI" id="CHEBI:29985"/>
        <dbReference type="ChEBI" id="CHEBI:30616"/>
        <dbReference type="ChEBI" id="CHEBI:33019"/>
        <dbReference type="ChEBI" id="CHEBI:57464"/>
        <dbReference type="ChEBI" id="CHEBI:58115"/>
        <dbReference type="ChEBI" id="CHEBI:58359"/>
        <dbReference type="ChEBI" id="CHEBI:456215"/>
        <dbReference type="EC" id="6.3.5.2"/>
    </reaction>
</comment>
<dbReference type="SUPFAM" id="SSF52317">
    <property type="entry name" value="Class I glutamine amidotransferase-like"/>
    <property type="match status" value="1"/>
</dbReference>
<keyword evidence="5 8" id="KW-0658">Purine biosynthesis</keyword>
<dbReference type="Gene3D" id="3.40.50.880">
    <property type="match status" value="1"/>
</dbReference>
<feature type="active site" evidence="8">
    <location>
        <position position="188"/>
    </location>
</feature>
<comment type="subunit">
    <text evidence="8">Heterodimer composed of a glutamine amidotransferase subunit (A) and a GMP-binding subunit (B).</text>
</comment>
<evidence type="ECO:0000313" key="10">
    <source>
        <dbReference type="EMBL" id="OFV68783.1"/>
    </source>
</evidence>
<dbReference type="PATRIC" id="fig|1838285.3.peg.463"/>
<feature type="active site" evidence="8">
    <location>
        <position position="190"/>
    </location>
</feature>